<proteinExistence type="predicted"/>
<dbReference type="EMBL" id="MU150269">
    <property type="protein sequence ID" value="KAF9462753.1"/>
    <property type="molecule type" value="Genomic_DNA"/>
</dbReference>
<reference evidence="1" key="1">
    <citation type="submission" date="2020-11" db="EMBL/GenBank/DDBJ databases">
        <authorList>
            <consortium name="DOE Joint Genome Institute"/>
            <person name="Ahrendt S."/>
            <person name="Riley R."/>
            <person name="Andreopoulos W."/>
            <person name="Labutti K."/>
            <person name="Pangilinan J."/>
            <person name="Ruiz-Duenas F.J."/>
            <person name="Barrasa J.M."/>
            <person name="Sanchez-Garcia M."/>
            <person name="Camarero S."/>
            <person name="Miyauchi S."/>
            <person name="Serrano A."/>
            <person name="Linde D."/>
            <person name="Babiker R."/>
            <person name="Drula E."/>
            <person name="Ayuso-Fernandez I."/>
            <person name="Pacheco R."/>
            <person name="Padilla G."/>
            <person name="Ferreira P."/>
            <person name="Barriuso J."/>
            <person name="Kellner H."/>
            <person name="Castanera R."/>
            <person name="Alfaro M."/>
            <person name="Ramirez L."/>
            <person name="Pisabarro A.G."/>
            <person name="Kuo A."/>
            <person name="Tritt A."/>
            <person name="Lipzen A."/>
            <person name="He G."/>
            <person name="Yan M."/>
            <person name="Ng V."/>
            <person name="Cullen D."/>
            <person name="Martin F."/>
            <person name="Rosso M.-N."/>
            <person name="Henrissat B."/>
            <person name="Hibbett D."/>
            <person name="Martinez A.T."/>
            <person name="Grigoriev I.V."/>
        </authorList>
    </citation>
    <scope>NUCLEOTIDE SEQUENCE</scope>
    <source>
        <strain evidence="1">CBS 247.69</strain>
    </source>
</reference>
<keyword evidence="2" id="KW-1185">Reference proteome</keyword>
<dbReference type="OrthoDB" id="3018335at2759"/>
<evidence type="ECO:0000313" key="2">
    <source>
        <dbReference type="Proteomes" id="UP000807353"/>
    </source>
</evidence>
<organism evidence="1 2">
    <name type="scientific">Collybia nuda</name>
    <dbReference type="NCBI Taxonomy" id="64659"/>
    <lineage>
        <taxon>Eukaryota</taxon>
        <taxon>Fungi</taxon>
        <taxon>Dikarya</taxon>
        <taxon>Basidiomycota</taxon>
        <taxon>Agaricomycotina</taxon>
        <taxon>Agaricomycetes</taxon>
        <taxon>Agaricomycetidae</taxon>
        <taxon>Agaricales</taxon>
        <taxon>Tricholomatineae</taxon>
        <taxon>Clitocybaceae</taxon>
        <taxon>Collybia</taxon>
    </lineage>
</organism>
<comment type="caution">
    <text evidence="1">The sequence shown here is derived from an EMBL/GenBank/DDBJ whole genome shotgun (WGS) entry which is preliminary data.</text>
</comment>
<sequence>MFILPDIVRDNFSGSAEITGSQAEGHYWLFPSEIKQAILGQDVANVRAAKEKHADDLKATLDLLKTKQKNAFKTVTNPSRKQGYQLCETDTGIMWTYPVNVQNADKKYKVTVAVGSFSKNANIIGISTTVFGWIPAQIAAAVVSSVAAEAVATFVAQRLAGVAFPAALAFVEALVASVLEAVGIAVWSPSSLSASWSSTLYPSLKKKFGLEVNIHNWSTMEEWVVTEWFGDNADIQDAKSATEPFQKVELPRITGKIVMPDGTNTASSDLITSYAAYTVINHNTWLEGVGIGLKVVSKAEPSQGKLMHSIYLKYVIHWRADNELNIGYTANSLSDFYEDEWAKAGTMSMQIEVPSKGGHPAIPVVALTPSLGGETSHMYTLDVHIGASASK</sequence>
<name>A0A9P5Y3Q8_9AGAR</name>
<accession>A0A9P5Y3Q8</accession>
<dbReference type="AlphaFoldDB" id="A0A9P5Y3Q8"/>
<gene>
    <name evidence="1" type="ORF">BDZ94DRAFT_1236707</name>
</gene>
<dbReference type="Proteomes" id="UP000807353">
    <property type="component" value="Unassembled WGS sequence"/>
</dbReference>
<evidence type="ECO:0000313" key="1">
    <source>
        <dbReference type="EMBL" id="KAF9462753.1"/>
    </source>
</evidence>
<protein>
    <submittedName>
        <fullName evidence="1">Uncharacterized protein</fullName>
    </submittedName>
</protein>